<dbReference type="Gene3D" id="1.25.40.10">
    <property type="entry name" value="Tetratricopeptide repeat domain"/>
    <property type="match status" value="1"/>
</dbReference>
<evidence type="ECO:0000256" key="1">
    <source>
        <dbReference type="SAM" id="SignalP"/>
    </source>
</evidence>
<keyword evidence="1" id="KW-0732">Signal</keyword>
<evidence type="ECO:0000259" key="2">
    <source>
        <dbReference type="Pfam" id="PF12770"/>
    </source>
</evidence>
<dbReference type="RefSeq" id="WP_186772723.1">
    <property type="nucleotide sequence ID" value="NZ_JACOMF010000039.1"/>
</dbReference>
<feature type="domain" description="CHAT" evidence="2">
    <location>
        <begin position="667"/>
        <end position="983"/>
    </location>
</feature>
<dbReference type="PANTHER" id="PTHR10098">
    <property type="entry name" value="RAPSYN-RELATED"/>
    <property type="match status" value="1"/>
</dbReference>
<evidence type="ECO:0000313" key="4">
    <source>
        <dbReference type="Proteomes" id="UP000600101"/>
    </source>
</evidence>
<dbReference type="EMBL" id="JACOMF010000039">
    <property type="protein sequence ID" value="MBC4017966.1"/>
    <property type="molecule type" value="Genomic_DNA"/>
</dbReference>
<accession>A0A9X0UFH8</accession>
<dbReference type="InterPro" id="IPR011990">
    <property type="entry name" value="TPR-like_helical_dom_sf"/>
</dbReference>
<proteinExistence type="predicted"/>
<dbReference type="InterPro" id="IPR024983">
    <property type="entry name" value="CHAT_dom"/>
</dbReference>
<organism evidence="3 4">
    <name type="scientific">Siccirubricoccus deserti</name>
    <dbReference type="NCBI Taxonomy" id="2013562"/>
    <lineage>
        <taxon>Bacteria</taxon>
        <taxon>Pseudomonadati</taxon>
        <taxon>Pseudomonadota</taxon>
        <taxon>Alphaproteobacteria</taxon>
        <taxon>Acetobacterales</taxon>
        <taxon>Roseomonadaceae</taxon>
        <taxon>Siccirubricoccus</taxon>
    </lineage>
</organism>
<name>A0A9X0UFH8_9PROT</name>
<sequence>MTPRRLLRLLPASLLLLAAGCTMPADDAFVAPTQRASAGEPAGQDAKGEACLTQRGSALPADLPVAATREVFCGGWTSAAARIVQLRGPSDAATLDQLANGGLWRTWLDQRVTCAAPQVTTILGGGEARLLACTRRAGGWPHVAMVAAGPNGPVLADGVATATPVMERLAAGQAPGAGTGQARSAALEIAVRRMAAESFSTNDVGQFETLIAAGRDLNLAENFAAAEDAYRAALALQERVLGRDDPNIVMALVHLALNLSNQGRADEAEVLFARAEGLAPRAADQTASARVEHYRGLAAFKAGKPEEALAHLRQAEAGYAALLPTSMLNGAEGETNLLADPTATTAAFGLSETRRNLARVLAGTGEAARAPALIADSRRLLRHTGAPPGQMVARLLRTEGRTYATLGQDEAAARQLEAAARRFAIAAPGERPEAVTLFLAGARRAASGRRDDALEAFRAGAAILRARQLSLSVPLVLPYLDALDAEARANPAEAEALRREMFTAAQLAQRSNTVRFVQQASARIGAAAGDQRVSDAVRRLQDADQALRDLFAERDAAAGTPGLDARIAAAQQVRADAESEVAAAAPGYRQLLLSTAALDAVNAVLAPKEALVTMLLGRRASWVLVVREGKVHAARTTLTEAEAGRLVNAMRAGVIDANGQPGNFDPAPAQALYAGLLAPLEAALAEVETLVVAPDGPLLGIPFGLLLTGPADRAALGVAPWLIKRHAVVHVPSPQTLVTLRGTGAASNAPLAYGGFGDFAPPNAAQLLRSFPVDRCAADARLAAGLVRLPGTRREVLEVQRLLNARPQDIRLGTDFTAAALREAELGQRRILHLATHALLPGELSCLQEPSIVVSPPPGAPDADLSFVKASDLLGLKLNADLVILSACNTGGPSGSGGGEALSGLARAFFYAGARGLMVTHWAVNDDAAMLVVSDSMRRQQGGASSAAALRGAQRLILDEAGLRLPPEFGHPYYWAPFALIGDGRRAPVVSAEAPAAPRG</sequence>
<dbReference type="Pfam" id="PF13424">
    <property type="entry name" value="TPR_12"/>
    <property type="match status" value="1"/>
</dbReference>
<feature type="chain" id="PRO_5040784582" evidence="1">
    <location>
        <begin position="25"/>
        <end position="1000"/>
    </location>
</feature>
<comment type="caution">
    <text evidence="3">The sequence shown here is derived from an EMBL/GenBank/DDBJ whole genome shotgun (WGS) entry which is preliminary data.</text>
</comment>
<dbReference type="Pfam" id="PF12770">
    <property type="entry name" value="CHAT"/>
    <property type="match status" value="1"/>
</dbReference>
<dbReference type="AlphaFoldDB" id="A0A9X0UFH8"/>
<dbReference type="PROSITE" id="PS51257">
    <property type="entry name" value="PROKAR_LIPOPROTEIN"/>
    <property type="match status" value="1"/>
</dbReference>
<dbReference type="PANTHER" id="PTHR10098:SF108">
    <property type="entry name" value="TETRATRICOPEPTIDE REPEAT PROTEIN 28"/>
    <property type="match status" value="1"/>
</dbReference>
<keyword evidence="4" id="KW-1185">Reference proteome</keyword>
<feature type="signal peptide" evidence="1">
    <location>
        <begin position="1"/>
        <end position="24"/>
    </location>
</feature>
<gene>
    <name evidence="3" type="ORF">H7965_21940</name>
</gene>
<evidence type="ECO:0000313" key="3">
    <source>
        <dbReference type="EMBL" id="MBC4017966.1"/>
    </source>
</evidence>
<reference evidence="3" key="1">
    <citation type="submission" date="2020-08" db="EMBL/GenBank/DDBJ databases">
        <authorList>
            <person name="Hu Y."/>
            <person name="Nguyen S.V."/>
            <person name="Li F."/>
            <person name="Fanning S."/>
        </authorList>
    </citation>
    <scope>NUCLEOTIDE SEQUENCE</scope>
    <source>
        <strain evidence="3">SYSU D8009</strain>
    </source>
</reference>
<dbReference type="Proteomes" id="UP000600101">
    <property type="component" value="Unassembled WGS sequence"/>
</dbReference>
<dbReference type="SUPFAM" id="SSF48452">
    <property type="entry name" value="TPR-like"/>
    <property type="match status" value="1"/>
</dbReference>
<protein>
    <submittedName>
        <fullName evidence="3">CHAT domain-containing protein</fullName>
    </submittedName>
</protein>